<evidence type="ECO:0000256" key="1">
    <source>
        <dbReference type="ARBA" id="ARBA00004651"/>
    </source>
</evidence>
<feature type="transmembrane region" description="Helical" evidence="6">
    <location>
        <begin position="109"/>
        <end position="129"/>
    </location>
</feature>
<evidence type="ECO:0008006" key="8">
    <source>
        <dbReference type="Google" id="ProtNLM"/>
    </source>
</evidence>
<keyword evidence="5 6" id="KW-0472">Membrane</keyword>
<dbReference type="GO" id="GO:0140359">
    <property type="term" value="F:ABC-type transporter activity"/>
    <property type="evidence" value="ECO:0007669"/>
    <property type="project" value="InterPro"/>
</dbReference>
<name>A0A382AE37_9ZZZZ</name>
<keyword evidence="4 6" id="KW-1133">Transmembrane helix</keyword>
<evidence type="ECO:0000313" key="7">
    <source>
        <dbReference type="EMBL" id="SVA99830.1"/>
    </source>
</evidence>
<keyword evidence="2" id="KW-1003">Cell membrane</keyword>
<proteinExistence type="predicted"/>
<dbReference type="EMBL" id="UINC01025019">
    <property type="protein sequence ID" value="SVA99830.1"/>
    <property type="molecule type" value="Genomic_DNA"/>
</dbReference>
<dbReference type="Pfam" id="PF12679">
    <property type="entry name" value="ABC2_membrane_2"/>
    <property type="match status" value="1"/>
</dbReference>
<evidence type="ECO:0000256" key="4">
    <source>
        <dbReference type="ARBA" id="ARBA00022989"/>
    </source>
</evidence>
<feature type="transmembrane region" description="Helical" evidence="6">
    <location>
        <begin position="193"/>
        <end position="212"/>
    </location>
</feature>
<evidence type="ECO:0000256" key="5">
    <source>
        <dbReference type="ARBA" id="ARBA00023136"/>
    </source>
</evidence>
<gene>
    <name evidence="7" type="ORF">METZ01_LOCUS152684</name>
</gene>
<evidence type="ECO:0000256" key="6">
    <source>
        <dbReference type="SAM" id="Phobius"/>
    </source>
</evidence>
<feature type="transmembrane region" description="Helical" evidence="6">
    <location>
        <begin position="31"/>
        <end position="53"/>
    </location>
</feature>
<dbReference type="InterPro" id="IPR051449">
    <property type="entry name" value="ABC-2_transporter_component"/>
</dbReference>
<comment type="subcellular location">
    <subcellularLocation>
        <location evidence="1">Cell membrane</location>
        <topology evidence="1">Multi-pass membrane protein</topology>
    </subcellularLocation>
</comment>
<feature type="transmembrane region" description="Helical" evidence="6">
    <location>
        <begin position="141"/>
        <end position="157"/>
    </location>
</feature>
<dbReference type="PANTHER" id="PTHR30294:SF29">
    <property type="entry name" value="MULTIDRUG ABC TRANSPORTER PERMEASE YBHS-RELATED"/>
    <property type="match status" value="1"/>
</dbReference>
<organism evidence="7">
    <name type="scientific">marine metagenome</name>
    <dbReference type="NCBI Taxonomy" id="408172"/>
    <lineage>
        <taxon>unclassified sequences</taxon>
        <taxon>metagenomes</taxon>
        <taxon>ecological metagenomes</taxon>
    </lineage>
</organism>
<dbReference type="AlphaFoldDB" id="A0A382AE37"/>
<accession>A0A382AE37</accession>
<feature type="transmembrane region" description="Helical" evidence="6">
    <location>
        <begin position="74"/>
        <end position="97"/>
    </location>
</feature>
<reference evidence="7" key="1">
    <citation type="submission" date="2018-05" db="EMBL/GenBank/DDBJ databases">
        <authorList>
            <person name="Lanie J.A."/>
            <person name="Ng W.-L."/>
            <person name="Kazmierczak K.M."/>
            <person name="Andrzejewski T.M."/>
            <person name="Davidsen T.M."/>
            <person name="Wayne K.J."/>
            <person name="Tettelin H."/>
            <person name="Glass J.I."/>
            <person name="Rusch D."/>
            <person name="Podicherti R."/>
            <person name="Tsui H.-C.T."/>
            <person name="Winkler M.E."/>
        </authorList>
    </citation>
    <scope>NUCLEOTIDE SEQUENCE</scope>
</reference>
<feature type="transmembrane region" description="Helical" evidence="6">
    <location>
        <begin position="5"/>
        <end position="25"/>
    </location>
</feature>
<evidence type="ECO:0000256" key="2">
    <source>
        <dbReference type="ARBA" id="ARBA00022475"/>
    </source>
</evidence>
<dbReference type="PANTHER" id="PTHR30294">
    <property type="entry name" value="MEMBRANE COMPONENT OF ABC TRANSPORTER YHHJ-RELATED"/>
    <property type="match status" value="1"/>
</dbReference>
<protein>
    <recommendedName>
        <fullName evidence="8">ABC-2 type transporter domain-containing protein</fullName>
    </recommendedName>
</protein>
<evidence type="ECO:0000256" key="3">
    <source>
        <dbReference type="ARBA" id="ARBA00022692"/>
    </source>
</evidence>
<sequence>MAYIFLVIFAVVSGYFFTNTFFLFGQSDLRVLFDIIPLVYLFFIPAVSMGLIARENNIGTMETISTLPLNTYEFVLGKFLAGFCLILLGLAATSIHFFTLVSVGTNVDFGAIFSGYLGLALMGATFTAIGTYASSVTENQVVAFIIGVFLVLVFYMLDKTLVFVPHSIAGVVQLLAVDYHLSNISRGVIDSRNLIYFFSMIGFFIFLTIKTLEVRRWK</sequence>
<dbReference type="GO" id="GO:0005886">
    <property type="term" value="C:plasma membrane"/>
    <property type="evidence" value="ECO:0007669"/>
    <property type="project" value="UniProtKB-SubCell"/>
</dbReference>
<keyword evidence="3 6" id="KW-0812">Transmembrane</keyword>